<dbReference type="InterPro" id="IPR036179">
    <property type="entry name" value="Ig-like_dom_sf"/>
</dbReference>
<feature type="domain" description="Ig-like" evidence="13">
    <location>
        <begin position="622"/>
        <end position="706"/>
    </location>
</feature>
<evidence type="ECO:0000256" key="7">
    <source>
        <dbReference type="ARBA" id="ARBA00023136"/>
    </source>
</evidence>
<dbReference type="Pfam" id="PF00041">
    <property type="entry name" value="fn3"/>
    <property type="match status" value="5"/>
</dbReference>
<evidence type="ECO:0000256" key="2">
    <source>
        <dbReference type="ARBA" id="ARBA00022692"/>
    </source>
</evidence>
<reference evidence="15" key="1">
    <citation type="submission" date="2021-11" db="EMBL/GenBank/DDBJ databases">
        <authorList>
            <person name="Schell T."/>
        </authorList>
    </citation>
    <scope>NUCLEOTIDE SEQUENCE</scope>
    <source>
        <strain evidence="15">M5</strain>
    </source>
</reference>
<feature type="transmembrane region" description="Helical" evidence="11">
    <location>
        <begin position="3145"/>
        <end position="3166"/>
    </location>
</feature>
<feature type="region of interest" description="Disordered" evidence="10">
    <location>
        <begin position="3402"/>
        <end position="3446"/>
    </location>
</feature>
<dbReference type="FunFam" id="2.60.40.10:FF:000104">
    <property type="entry name" value="Down syndrome cell adhesion molecule b"/>
    <property type="match status" value="1"/>
</dbReference>
<feature type="domain" description="Ig-like" evidence="13">
    <location>
        <begin position="437"/>
        <end position="516"/>
    </location>
</feature>
<feature type="domain" description="Fibronectin type-III" evidence="14">
    <location>
        <begin position="3027"/>
        <end position="3122"/>
    </location>
</feature>
<comment type="caution">
    <text evidence="15">The sequence shown here is derived from an EMBL/GenBank/DDBJ whole genome shotgun (WGS) entry which is preliminary data.</text>
</comment>
<evidence type="ECO:0000256" key="3">
    <source>
        <dbReference type="ARBA" id="ARBA00022729"/>
    </source>
</evidence>
<dbReference type="Proteomes" id="UP000789390">
    <property type="component" value="Unassembled WGS sequence"/>
</dbReference>
<feature type="signal peptide" evidence="12">
    <location>
        <begin position="1"/>
        <end position="29"/>
    </location>
</feature>
<dbReference type="FunFam" id="2.60.40.10:FF:000302">
    <property type="entry name" value="Down syndrome cell adhesion molecule, isoform D"/>
    <property type="match status" value="1"/>
</dbReference>
<dbReference type="InterPro" id="IPR013098">
    <property type="entry name" value="Ig_I-set"/>
</dbReference>
<feature type="domain" description="Ig-like" evidence="13">
    <location>
        <begin position="1583"/>
        <end position="1675"/>
    </location>
</feature>
<dbReference type="EMBL" id="CAKKLH010000124">
    <property type="protein sequence ID" value="CAH0103969.1"/>
    <property type="molecule type" value="Genomic_DNA"/>
</dbReference>
<dbReference type="SMART" id="SM00408">
    <property type="entry name" value="IGc2"/>
    <property type="match status" value="25"/>
</dbReference>
<feature type="region of interest" description="Disordered" evidence="10">
    <location>
        <begin position="3368"/>
        <end position="3390"/>
    </location>
</feature>
<evidence type="ECO:0000256" key="4">
    <source>
        <dbReference type="ARBA" id="ARBA00022737"/>
    </source>
</evidence>
<feature type="domain" description="Ig-like" evidence="13">
    <location>
        <begin position="1767"/>
        <end position="1860"/>
    </location>
</feature>
<dbReference type="FunFam" id="2.60.40.10:FF:000498">
    <property type="entry name" value="Down syndrome cell adhesion molecule, isoform J"/>
    <property type="match status" value="1"/>
</dbReference>
<feature type="domain" description="Fibronectin type-III" evidence="14">
    <location>
        <begin position="2647"/>
        <end position="2743"/>
    </location>
</feature>
<dbReference type="Pfam" id="PF12355">
    <property type="entry name" value="Dscam_C"/>
    <property type="match status" value="1"/>
</dbReference>
<feature type="compositionally biased region" description="Low complexity" evidence="10">
    <location>
        <begin position="3431"/>
        <end position="3444"/>
    </location>
</feature>
<dbReference type="InterPro" id="IPR003598">
    <property type="entry name" value="Ig_sub2"/>
</dbReference>
<dbReference type="GO" id="GO:0030424">
    <property type="term" value="C:axon"/>
    <property type="evidence" value="ECO:0007669"/>
    <property type="project" value="TreeGrafter"/>
</dbReference>
<dbReference type="Pfam" id="PF25059">
    <property type="entry name" value="FN3_DSCAM-DSCAML_C"/>
    <property type="match status" value="1"/>
</dbReference>
<name>A0A8J2RMZ5_9CRUS</name>
<feature type="domain" description="Ig-like" evidence="13">
    <location>
        <begin position="1680"/>
        <end position="1766"/>
    </location>
</feature>
<dbReference type="InterPro" id="IPR056754">
    <property type="entry name" value="DSCAM/DSCAML_C"/>
</dbReference>
<evidence type="ECO:0000256" key="1">
    <source>
        <dbReference type="ARBA" id="ARBA00004479"/>
    </source>
</evidence>
<feature type="compositionally biased region" description="Polar residues" evidence="10">
    <location>
        <begin position="3298"/>
        <end position="3318"/>
    </location>
</feature>
<feature type="domain" description="Ig-like" evidence="13">
    <location>
        <begin position="2151"/>
        <end position="2241"/>
    </location>
</feature>
<keyword evidence="8" id="KW-1015">Disulfide bond</keyword>
<dbReference type="InterPro" id="IPR003961">
    <property type="entry name" value="FN3_dom"/>
</dbReference>
<feature type="domain" description="Ig-like" evidence="13">
    <location>
        <begin position="713"/>
        <end position="804"/>
    </location>
</feature>
<dbReference type="InterPro" id="IPR036116">
    <property type="entry name" value="FN3_sf"/>
</dbReference>
<dbReference type="GO" id="GO:0070593">
    <property type="term" value="P:dendrite self-avoidance"/>
    <property type="evidence" value="ECO:0007669"/>
    <property type="project" value="TreeGrafter"/>
</dbReference>
<dbReference type="GO" id="GO:0007411">
    <property type="term" value="P:axon guidance"/>
    <property type="evidence" value="ECO:0007669"/>
    <property type="project" value="TreeGrafter"/>
</dbReference>
<feature type="chain" id="PRO_5035262377" description="Down syndrome cell adhesion molecule" evidence="12">
    <location>
        <begin position="30"/>
        <end position="3508"/>
    </location>
</feature>
<feature type="domain" description="Ig-like" evidence="13">
    <location>
        <begin position="1487"/>
        <end position="1578"/>
    </location>
</feature>
<comment type="subcellular location">
    <subcellularLocation>
        <location evidence="1">Membrane</location>
        <topology evidence="1">Single-pass type I membrane protein</topology>
    </subcellularLocation>
</comment>
<keyword evidence="7 11" id="KW-0472">Membrane</keyword>
<dbReference type="FunFam" id="2.60.40.10:FF:000394">
    <property type="entry name" value="Down syndrome cell adhesion molecule, isoform J"/>
    <property type="match status" value="1"/>
</dbReference>
<dbReference type="PROSITE" id="PS50835">
    <property type="entry name" value="IG_LIKE"/>
    <property type="match status" value="24"/>
</dbReference>
<dbReference type="GO" id="GO:0098632">
    <property type="term" value="F:cell-cell adhesion mediator activity"/>
    <property type="evidence" value="ECO:0007669"/>
    <property type="project" value="TreeGrafter"/>
</dbReference>
<dbReference type="CDD" id="cd20956">
    <property type="entry name" value="IgI_4_Dscam"/>
    <property type="match status" value="1"/>
</dbReference>
<dbReference type="FunFam" id="2.60.40.10:FF:000230">
    <property type="entry name" value="Down syndrome cell adhesion molecule, isoform D"/>
    <property type="match status" value="1"/>
</dbReference>
<dbReference type="Pfam" id="PF07679">
    <property type="entry name" value="I-set"/>
    <property type="match status" value="6"/>
</dbReference>
<dbReference type="InterPro" id="IPR007110">
    <property type="entry name" value="Ig-like_dom"/>
</dbReference>
<dbReference type="InterPro" id="IPR013151">
    <property type="entry name" value="Immunoglobulin_dom"/>
</dbReference>
<dbReference type="Gene3D" id="2.60.40.10">
    <property type="entry name" value="Immunoglobulins"/>
    <property type="match status" value="31"/>
</dbReference>
<gene>
    <name evidence="15" type="ORF">DGAL_LOCUS6680</name>
</gene>
<dbReference type="InterPro" id="IPR021012">
    <property type="entry name" value="Dscam1_C"/>
</dbReference>
<evidence type="ECO:0000256" key="11">
    <source>
        <dbReference type="SAM" id="Phobius"/>
    </source>
</evidence>
<dbReference type="InterPro" id="IPR003599">
    <property type="entry name" value="Ig_sub"/>
</dbReference>
<feature type="domain" description="Ig-like" evidence="13">
    <location>
        <begin position="2840"/>
        <end position="2928"/>
    </location>
</feature>
<dbReference type="PROSITE" id="PS50853">
    <property type="entry name" value="FN3"/>
    <property type="match status" value="6"/>
</dbReference>
<dbReference type="OrthoDB" id="5969272at2759"/>
<dbReference type="InterPro" id="IPR013783">
    <property type="entry name" value="Ig-like_fold"/>
</dbReference>
<feature type="domain" description="Ig-like" evidence="13">
    <location>
        <begin position="1099"/>
        <end position="1190"/>
    </location>
</feature>
<evidence type="ECO:0000256" key="12">
    <source>
        <dbReference type="SAM" id="SignalP"/>
    </source>
</evidence>
<feature type="domain" description="Ig-like" evidence="13">
    <location>
        <begin position="905"/>
        <end position="995"/>
    </location>
</feature>
<feature type="domain" description="Ig-like" evidence="13">
    <location>
        <begin position="1295"/>
        <end position="1386"/>
    </location>
</feature>
<feature type="compositionally biased region" description="Pro residues" evidence="10">
    <location>
        <begin position="3412"/>
        <end position="3428"/>
    </location>
</feature>
<organism evidence="15 16">
    <name type="scientific">Daphnia galeata</name>
    <dbReference type="NCBI Taxonomy" id="27404"/>
    <lineage>
        <taxon>Eukaryota</taxon>
        <taxon>Metazoa</taxon>
        <taxon>Ecdysozoa</taxon>
        <taxon>Arthropoda</taxon>
        <taxon>Crustacea</taxon>
        <taxon>Branchiopoda</taxon>
        <taxon>Diplostraca</taxon>
        <taxon>Cladocera</taxon>
        <taxon>Anomopoda</taxon>
        <taxon>Daphniidae</taxon>
        <taxon>Daphnia</taxon>
    </lineage>
</organism>
<evidence type="ECO:0000256" key="8">
    <source>
        <dbReference type="ARBA" id="ARBA00023157"/>
    </source>
</evidence>
<dbReference type="CDD" id="cd20958">
    <property type="entry name" value="IgI_5_Dscam"/>
    <property type="match status" value="1"/>
</dbReference>
<evidence type="ECO:0000313" key="15">
    <source>
        <dbReference type="EMBL" id="CAH0103969.1"/>
    </source>
</evidence>
<feature type="domain" description="Ig-like" evidence="13">
    <location>
        <begin position="809"/>
        <end position="900"/>
    </location>
</feature>
<evidence type="ECO:0000313" key="16">
    <source>
        <dbReference type="Proteomes" id="UP000789390"/>
    </source>
</evidence>
<dbReference type="GO" id="GO:0042802">
    <property type="term" value="F:identical protein binding"/>
    <property type="evidence" value="ECO:0007669"/>
    <property type="project" value="UniProtKB-ARBA"/>
</dbReference>
<dbReference type="PANTHER" id="PTHR10075">
    <property type="entry name" value="BASIGIN RELATED"/>
    <property type="match status" value="1"/>
</dbReference>
<feature type="domain" description="Fibronectin type-III" evidence="14">
    <location>
        <begin position="2930"/>
        <end position="3023"/>
    </location>
</feature>
<feature type="domain" description="Ig-like" evidence="13">
    <location>
        <begin position="2054"/>
        <end position="2146"/>
    </location>
</feature>
<dbReference type="FunFam" id="2.60.40.10:FF:000426">
    <property type="entry name" value="Down syndrome cell adhesion molecule, isoform J"/>
    <property type="match status" value="1"/>
</dbReference>
<evidence type="ECO:0000259" key="13">
    <source>
        <dbReference type="PROSITE" id="PS50835"/>
    </source>
</evidence>
<accession>A0A8J2RMZ5</accession>
<dbReference type="FunFam" id="2.60.40.10:FF:000310">
    <property type="entry name" value="Down syndrome cell adhesion molecule, isoform D"/>
    <property type="match status" value="1"/>
</dbReference>
<feature type="domain" description="Ig-like" evidence="13">
    <location>
        <begin position="2341"/>
        <end position="2433"/>
    </location>
</feature>
<dbReference type="PANTHER" id="PTHR10075:SF53">
    <property type="entry name" value="DOWN SYNDROME CELL ADHESION MOLECULE 1, ISOFORM BQ"/>
    <property type="match status" value="1"/>
</dbReference>
<evidence type="ECO:0000256" key="9">
    <source>
        <dbReference type="ARBA" id="ARBA00023319"/>
    </source>
</evidence>
<keyword evidence="3 12" id="KW-0732">Signal</keyword>
<sequence>MAANRSSASDRFLFFILTILAFYSGACVGDGSATASASSSSLSGPVFLKEPTNRIDFSNTTGTVVECAATGNPRPEILWIKADGSPVTDVPGLRQVQTSGSLVFPPFRAEDYKQDVHAQFYRCVARNPAGSIVSRDIHVRAVVLQSYESEVGNEYVIRGNSALLKCGIPSYVADLVQVGAWLDDHGQTYHPTDSSSDGKYMVLPSGELHIRDVSPEDGYKSYRCRTKHRLTGETRLSATAGRLVVTEPTSSTAPRVSADVSIAFLKRQRGLTTNLQCQAQGFPAPLFRRNLIRITIEPTSSSAPRFASRSSVHLVEDLHSSFSLFCPAQSYPAPAFRTYEQFRASFCQPVFRPSYAPRFGGQFCALLSSTSSSSARFQYVEGSTAKQPVKLDDRVKQVSGTLIIKEAKVEDSGKYLCNVNNSVGGESVETVLTVTAPLSASIEPQVQTVDYGRPATLTCNPEGNPIKSISWMKDGVALSHTDNVLRIEQVRREDKGMYQCFVRNDQESAQASAELKLGGRFDPPQFLNTFAERTLQPGPSVSLKCSASGNPLPEITWELDGKKISSSERVQIGHFTAGTNEIVSYLNITAVHTNDGGLYKCAASSKVGHADHSARFNVYGLPFVRPMDKVAVVAGEIMMVTCPVAGYPIDTIQWEKGGRVLPVNRRQQVFPNGTLIIENVQRSLDQGSYTCIAKNTQGFSAKGNLEVQVMVLPTINPFAFDQPVYSGDDVQLTCYIARGDEPISVSWTLNGLPLDNSRQGVNLVNVGSKTSLLTMSNVNHNSDGEYRCMAKNPAGVSSYSANLTVYVPPKIVPFSFGDEPFTSGDSAHTVCAAAEGDLPMDINWVFHGQKYSSMMGITTTKVGARSNMLQIESVAAAHSGNYTCTARNNAGTRNYTAVLVVFVAPVIGPFSFGDTEYTLGMSAQINCIIVEGDLPIEISWTFHGPSSAMSGIETMKIGSRSSVLNIDSVAADHAGNYTCIARNLAAVRNFTATLSVYVRPKLLPLSFGEEEFHTPGSHVQTICIVGEGDLPIELSWTFRGDSENGMADLGISTTRVGPRSTVLQIDSVTAAHSGEYTCTAKNSVGSQSVSAHLEVLVVPKILPFNFGEEDYTSGMSAQLQCIVTEGDIPVDIRWITSGQTHSTLEGITFTKIGSKSSIMQIDSVDASHSGNYTCLAKNSAGQTSYTAQLTVVVAPQIAPFSFGDDEALNAGDFVVVQCSAVKGDSPISLRWAFKSQPLATDSPITGLTINSLGDRISVLSIQSVAAVHNGEYTCTAENPAGIANYTATLTVNVIPRIVPFDLSDEAITSGQPVTIQCTVSEGDLPVNFRWAFHGQELSSQMGISTIRLNARVSLLSIDSIAAGHAGNYTCTAQNSAGSTNHTATLLVQVAPQLLPFSFGEGSLTSGQPITVQCMIVDGDLPMTLRWMFHGKELSSQMGISTFRLNPRVSLLSIDSVAAGHAGDYTCTAQNAAGQSNHTASLFVNVPPQIMPFSFGEGSLTSGQPVAIQCTVLEGDLPLTLRWAFHGQELSSQMGISIIKAGARVSLLTIDSVAAGHSGDYTCTASNAGASVNYTASLAVNVAPEIAPFDFGDSTLNAGEAAQTQCIALKGDTPLNFTWTFHGAATTTFQTGVVTAIVGQRSSALMIDSVTPNHAGTYTCTVRNQAASASYSTVLSVSVAPEIAPFDFGDTTLNAGDAAQAQCMALKGDTPLNFTWTFHGDVTTFQTGVVTTSVGQRSSVLMIDSVTPNHAGTYTCTVRNQAASAIAPEIAPFDFGDSTLNAGEAAQTQCLAIKGDTPLNISWTFHGDVTTFQAGVVTASVGQRGSALIIDSVTTNHAGTYTCTVRNQVASASYSTVLSVSVAPEIAPFDFGDSTLNVGEAAQTQCLALKGDTPLNFTWTFHGDESTFHAGVVTTGVGQRGSALIIDSVTTHHAGTYTCTARNQVASASYSAVLSVSVAPEIVPFAFGDIYEGESSQVLCVLSKGDDPVRLEWYHGTELLTGTRQDVTVIPTGPRASVLVFNSLKASHFGNYSCQASNAAGSSSFTAQLIINVAPKIVPFSFGDEAVMAGSAAQVTCLATEGDLPMDVQWHFRGSNVSSLGLGMSTTRVGSRTNLLVIDTVSPENGGLYTCRATNAAGFTDYSAELLVQERPILLPLYLPSESVDQGSYVQLTCIATAGDLPLDFRWSVDGHRVPESTVSRVSPQTSLLILNSVGIHQAGNYSCHVNNSAGRSSSSIQVKVNVPPRWIVEPTDKAFAQGSEAKIECKADGFPKPQISWKKAPGSTPNDYRDIRSNNYVRIEDGTLSIGNIQKSSEGYYLCEASNGIGAGLSAVIFVSVQAPPQFEIKFKNQTARRGEPAVLQCEAKGEKPIGILWNMNNKRLDSKSDPRYTIREEILPTGVLSDLSIKKLERTDSALFTCVATNAFGSDDTSINLIVQEPPEVPFGVKVLDKSGRSVQLSWSAPYDGNSPLTRYLIEYKISKGDWQADIDRVLVPGQQTVAGVYNLVPATTYHFRLVAENDVGSSDPSETVTIITAEEAPGGTPRGVKVEVVDQNTLKVSWKPPPKEHWNGEILGYYVGYKLATSDKPYLFETVEFSRELGKEHQLNISHLKMYTQYSVVVQAFNRVGAGPMSDEVIQHTGEGTPEQAPQDVTCTALTSQSIRLSWTSPPLTTVNGIIKGYKVIYGPSQIWFDETSKDAKIITTSETILHGLRKYTNYSMQVLAFTAGGDGVKSVPVSCHTEQDVPGSPSAVKALLMTPDSILVSWKAPELPNGIVNQFTVYIQEGSEDARSQKVSPSQLNYEASGLKKKERYNFWVTASTNVGEGEASKTVTIAPGTRVPAKIASFDNTFSVSYREDVKLPCQAVGAPLPEIQWKIKGTPYAASERIRLLPEGSLLVREVTRDDAGEYTCTVENMYGQDTVTHQLQVQAPPYPPHLSLASTTTTSITIKVKPRKEEETPIHGYTVHYKPEFGDWETTQIGNSLQDYTIENLWCGTRYQLYVRAYNGIGTGEGSDVINTRTKGSAPAVPDANRFIEGSASSVTLHLSAWSDGGCPMLYFVVEYRGKGNQDWTLVSNSVKPGGNFVVLDLSPATWYNLRVTAHNNAGSTVAEYEFATLTLTGGTIAPARETSEKENPLLAMLMNLNLVVPAAAAILVIIAAIVVICVIKGRNNGHKDDVIYNQASASHATMKRNGGDMRDELGYIPPPNRKLPPVPGTQYNTCDRIKRGHADCHAYRTLDPRRPVYDELSIHPPPRRNVAVPGEEVNQSGASLYAGMDDEICPYATFHLLGFREEMDPNKTGNQFQTFPHPNGGQPPQQDMNHHRQASQSMPRPGNRMMRMPNGATYAPENCYDDPANCDMYGGAESNSYASYTNTNPPLPPPDFGTSPTQNTMMARRSVNGQQLRGNGTMNLPLPPYPDPPQPPLPPPRTGNDSANVSSSSNNDSTISAEISEAECDREHLVNRNYGVGIRTMNSKDGMSMEEMRKLIEKNEGGAHVTNGLIAYDTVNV</sequence>
<feature type="domain" description="Ig-like" evidence="13">
    <location>
        <begin position="1000"/>
        <end position="1090"/>
    </location>
</feature>
<dbReference type="SMART" id="SM00060">
    <property type="entry name" value="FN3"/>
    <property type="match status" value="6"/>
</dbReference>
<evidence type="ECO:0000256" key="6">
    <source>
        <dbReference type="ARBA" id="ARBA00022989"/>
    </source>
</evidence>
<dbReference type="SUPFAM" id="SSF49265">
    <property type="entry name" value="Fibronectin type III"/>
    <property type="match status" value="3"/>
</dbReference>
<dbReference type="Pfam" id="PF13927">
    <property type="entry name" value="Ig_3"/>
    <property type="match status" value="15"/>
</dbReference>
<keyword evidence="2 11" id="KW-0812">Transmembrane</keyword>
<feature type="domain" description="Ig-like" evidence="13">
    <location>
        <begin position="1195"/>
        <end position="1290"/>
    </location>
</feature>
<dbReference type="FunFam" id="2.60.40.10:FF:000093">
    <property type="entry name" value="Down syndrome cell adhesion molecule, isoform B"/>
    <property type="match status" value="1"/>
</dbReference>
<feature type="domain" description="Fibronectin type-III" evidence="14">
    <location>
        <begin position="2442"/>
        <end position="2537"/>
    </location>
</feature>
<evidence type="ECO:0000256" key="5">
    <source>
        <dbReference type="ARBA" id="ARBA00022889"/>
    </source>
</evidence>
<feature type="domain" description="Ig-like" evidence="13">
    <location>
        <begin position="1863"/>
        <end position="1954"/>
    </location>
</feature>
<dbReference type="SMART" id="SM00409">
    <property type="entry name" value="IG"/>
    <property type="match status" value="24"/>
</dbReference>
<dbReference type="FunFam" id="2.60.40.10:FF:000333">
    <property type="entry name" value="Down syndrome cell adhesion molecule"/>
    <property type="match status" value="2"/>
</dbReference>
<dbReference type="FunFam" id="2.60.40.10:FF:000324">
    <property type="entry name" value="Down syndrome cell adhesion molecule, isoform D"/>
    <property type="match status" value="1"/>
</dbReference>
<feature type="domain" description="Ig-like" evidence="13">
    <location>
        <begin position="2244"/>
        <end position="2336"/>
    </location>
</feature>
<dbReference type="CDD" id="cd20954">
    <property type="entry name" value="IgI_7_Dscam"/>
    <property type="match status" value="1"/>
</dbReference>
<feature type="region of interest" description="Disordered" evidence="10">
    <location>
        <begin position="3297"/>
        <end position="3335"/>
    </location>
</feature>
<proteinExistence type="predicted"/>
<protein>
    <recommendedName>
        <fullName evidence="17">Down syndrome cell adhesion molecule</fullName>
    </recommendedName>
</protein>
<dbReference type="FunFam" id="2.60.40.10:FF:000410">
    <property type="entry name" value="Down syndrome cell adhesion molecule, isoform H"/>
    <property type="match status" value="1"/>
</dbReference>
<feature type="domain" description="Ig-like" evidence="13">
    <location>
        <begin position="298"/>
        <end position="433"/>
    </location>
</feature>
<feature type="domain" description="Fibronectin type-III" evidence="14">
    <location>
        <begin position="2747"/>
        <end position="2840"/>
    </location>
</feature>
<feature type="domain" description="Fibronectin type-III" evidence="14">
    <location>
        <begin position="2542"/>
        <end position="2642"/>
    </location>
</feature>
<evidence type="ECO:0000256" key="10">
    <source>
        <dbReference type="SAM" id="MobiDB-lite"/>
    </source>
</evidence>
<feature type="domain" description="Ig-like" evidence="13">
    <location>
        <begin position="1959"/>
        <end position="2051"/>
    </location>
</feature>
<evidence type="ECO:0008006" key="17">
    <source>
        <dbReference type="Google" id="ProtNLM"/>
    </source>
</evidence>
<keyword evidence="4" id="KW-0677">Repeat</keyword>
<keyword evidence="16" id="KW-1185">Reference proteome</keyword>
<dbReference type="GO" id="GO:0005886">
    <property type="term" value="C:plasma membrane"/>
    <property type="evidence" value="ECO:0007669"/>
    <property type="project" value="TreeGrafter"/>
</dbReference>
<dbReference type="CDD" id="cd00063">
    <property type="entry name" value="FN3"/>
    <property type="match status" value="6"/>
</dbReference>
<dbReference type="Pfam" id="PF00047">
    <property type="entry name" value="ig"/>
    <property type="match status" value="1"/>
</dbReference>
<dbReference type="FunFam" id="2.60.40.10:FF:000017">
    <property type="entry name" value="Down syndrome cell adhesion molecule b"/>
    <property type="match status" value="13"/>
</dbReference>
<evidence type="ECO:0000259" key="14">
    <source>
        <dbReference type="PROSITE" id="PS50853"/>
    </source>
</evidence>
<dbReference type="FunFam" id="2.60.40.10:FF:000719">
    <property type="entry name" value="nephrin isoform X1"/>
    <property type="match status" value="1"/>
</dbReference>
<dbReference type="CDD" id="cd20959">
    <property type="entry name" value="IgI_6_Dscam"/>
    <property type="match status" value="1"/>
</dbReference>
<keyword evidence="6 11" id="KW-1133">Transmembrane helix</keyword>
<keyword evidence="9" id="KW-0393">Immunoglobulin domain</keyword>
<feature type="domain" description="Ig-like" evidence="13">
    <location>
        <begin position="45"/>
        <end position="140"/>
    </location>
</feature>
<keyword evidence="5" id="KW-0130">Cell adhesion</keyword>
<dbReference type="SUPFAM" id="SSF48726">
    <property type="entry name" value="Immunoglobulin"/>
    <property type="match status" value="24"/>
</dbReference>
<dbReference type="GO" id="GO:0007156">
    <property type="term" value="P:homophilic cell adhesion via plasma membrane adhesion molecules"/>
    <property type="evidence" value="ECO:0007669"/>
    <property type="project" value="TreeGrafter"/>
</dbReference>
<feature type="domain" description="Ig-like" evidence="13">
    <location>
        <begin position="1391"/>
        <end position="1482"/>
    </location>
</feature>
<dbReference type="CDD" id="cd00096">
    <property type="entry name" value="Ig"/>
    <property type="match status" value="1"/>
</dbReference>
<feature type="domain" description="Ig-like" evidence="13">
    <location>
        <begin position="524"/>
        <end position="617"/>
    </location>
</feature>